<protein>
    <recommendedName>
        <fullName evidence="3">Ig-like domain-containing protein</fullName>
    </recommendedName>
</protein>
<dbReference type="AlphaFoldDB" id="A0AAW1NKF1"/>
<sequence>MLYDRFKVKLINKDADGVSLEGGTVEVSTDDNTTTSSLVFNPTASDHGLTLTCKASNQRIPMSELRDTWMLKVFYPPKVTLTLGQALDAGNIKEGDDVYFECHLIANPWGIKCLAQVEENMSRFMTGFASAPYYLPRRFRPVIRVYNSRFMTGFASAPYY</sequence>
<dbReference type="SUPFAM" id="SSF48726">
    <property type="entry name" value="Immunoglobulin"/>
    <property type="match status" value="1"/>
</dbReference>
<dbReference type="InterPro" id="IPR036179">
    <property type="entry name" value="Ig-like_dom_sf"/>
</dbReference>
<dbReference type="PANTHER" id="PTHR23278">
    <property type="entry name" value="SIDESTEP PROTEIN"/>
    <property type="match status" value="1"/>
</dbReference>
<gene>
    <name evidence="1" type="ORF">QE152_g171</name>
</gene>
<evidence type="ECO:0008006" key="3">
    <source>
        <dbReference type="Google" id="ProtNLM"/>
    </source>
</evidence>
<accession>A0AAW1NKF1</accession>
<keyword evidence="2" id="KW-1185">Reference proteome</keyword>
<evidence type="ECO:0000313" key="1">
    <source>
        <dbReference type="EMBL" id="KAK9759275.1"/>
    </source>
</evidence>
<dbReference type="Gene3D" id="2.60.40.10">
    <property type="entry name" value="Immunoglobulins"/>
    <property type="match status" value="1"/>
</dbReference>
<dbReference type="Proteomes" id="UP001458880">
    <property type="component" value="Unassembled WGS sequence"/>
</dbReference>
<name>A0AAW1NKF1_POPJA</name>
<proteinExistence type="predicted"/>
<organism evidence="1 2">
    <name type="scientific">Popillia japonica</name>
    <name type="common">Japanese beetle</name>
    <dbReference type="NCBI Taxonomy" id="7064"/>
    <lineage>
        <taxon>Eukaryota</taxon>
        <taxon>Metazoa</taxon>
        <taxon>Ecdysozoa</taxon>
        <taxon>Arthropoda</taxon>
        <taxon>Hexapoda</taxon>
        <taxon>Insecta</taxon>
        <taxon>Pterygota</taxon>
        <taxon>Neoptera</taxon>
        <taxon>Endopterygota</taxon>
        <taxon>Coleoptera</taxon>
        <taxon>Polyphaga</taxon>
        <taxon>Scarabaeiformia</taxon>
        <taxon>Scarabaeidae</taxon>
        <taxon>Rutelinae</taxon>
        <taxon>Popillia</taxon>
    </lineage>
</organism>
<dbReference type="InterPro" id="IPR013783">
    <property type="entry name" value="Ig-like_fold"/>
</dbReference>
<reference evidence="1 2" key="1">
    <citation type="journal article" date="2024" name="BMC Genomics">
        <title>De novo assembly and annotation of Popillia japonica's genome with initial clues to its potential as an invasive pest.</title>
        <authorList>
            <person name="Cucini C."/>
            <person name="Boschi S."/>
            <person name="Funari R."/>
            <person name="Cardaioli E."/>
            <person name="Iannotti N."/>
            <person name="Marturano G."/>
            <person name="Paoli F."/>
            <person name="Bruttini M."/>
            <person name="Carapelli A."/>
            <person name="Frati F."/>
            <person name="Nardi F."/>
        </authorList>
    </citation>
    <scope>NUCLEOTIDE SEQUENCE [LARGE SCALE GENOMIC DNA]</scope>
    <source>
        <strain evidence="1">DMR45628</strain>
    </source>
</reference>
<evidence type="ECO:0000313" key="2">
    <source>
        <dbReference type="Proteomes" id="UP001458880"/>
    </source>
</evidence>
<dbReference type="EMBL" id="JASPKY010000001">
    <property type="protein sequence ID" value="KAK9759275.1"/>
    <property type="molecule type" value="Genomic_DNA"/>
</dbReference>
<comment type="caution">
    <text evidence="1">The sequence shown here is derived from an EMBL/GenBank/DDBJ whole genome shotgun (WGS) entry which is preliminary data.</text>
</comment>
<dbReference type="PANTHER" id="PTHR23278:SF19">
    <property type="entry name" value="OBSCURIN"/>
    <property type="match status" value="1"/>
</dbReference>